<feature type="domain" description="GGDEF" evidence="2">
    <location>
        <begin position="499"/>
        <end position="631"/>
    </location>
</feature>
<reference evidence="3 4" key="1">
    <citation type="submission" date="2018-05" db="EMBL/GenBank/DDBJ databases">
        <authorList>
            <person name="Goeker M."/>
            <person name="Huntemann M."/>
            <person name="Clum A."/>
            <person name="Pillay M."/>
            <person name="Palaniappan K."/>
            <person name="Varghese N."/>
            <person name="Mikhailova N."/>
            <person name="Stamatis D."/>
            <person name="Reddy T."/>
            <person name="Daum C."/>
            <person name="Shapiro N."/>
            <person name="Ivanova N."/>
            <person name="Kyrpides N."/>
            <person name="Woyke T."/>
        </authorList>
    </citation>
    <scope>NUCLEOTIDE SEQUENCE [LARGE SCALE GENOMIC DNA]</scope>
    <source>
        <strain evidence="3 4">DSM 26524</strain>
    </source>
</reference>
<dbReference type="Gene3D" id="3.30.70.270">
    <property type="match status" value="1"/>
</dbReference>
<name>A0AB73T9Q7_9FIRM</name>
<dbReference type="PANTHER" id="PTHR45138">
    <property type="entry name" value="REGULATORY COMPONENTS OF SENSORY TRANSDUCTION SYSTEM"/>
    <property type="match status" value="1"/>
</dbReference>
<dbReference type="InterPro" id="IPR050469">
    <property type="entry name" value="Diguanylate_Cyclase"/>
</dbReference>
<organism evidence="3 4">
    <name type="scientific">Murimonas intestini</name>
    <dbReference type="NCBI Taxonomy" id="1337051"/>
    <lineage>
        <taxon>Bacteria</taxon>
        <taxon>Bacillati</taxon>
        <taxon>Bacillota</taxon>
        <taxon>Clostridia</taxon>
        <taxon>Lachnospirales</taxon>
        <taxon>Lachnospiraceae</taxon>
        <taxon>Murimonas</taxon>
    </lineage>
</organism>
<evidence type="ECO:0000313" key="3">
    <source>
        <dbReference type="EMBL" id="PWJ78936.1"/>
    </source>
</evidence>
<keyword evidence="1" id="KW-0472">Membrane</keyword>
<dbReference type="Proteomes" id="UP000245412">
    <property type="component" value="Unassembled WGS sequence"/>
</dbReference>
<keyword evidence="4" id="KW-1185">Reference proteome</keyword>
<comment type="caution">
    <text evidence="3">The sequence shown here is derived from an EMBL/GenBank/DDBJ whole genome shotgun (WGS) entry which is preliminary data.</text>
</comment>
<dbReference type="GO" id="GO:0043709">
    <property type="term" value="P:cell adhesion involved in single-species biofilm formation"/>
    <property type="evidence" value="ECO:0007669"/>
    <property type="project" value="TreeGrafter"/>
</dbReference>
<dbReference type="AlphaFoldDB" id="A0AB73T9Q7"/>
<dbReference type="PROSITE" id="PS50887">
    <property type="entry name" value="GGDEF"/>
    <property type="match status" value="1"/>
</dbReference>
<sequence>MKNKELARTNLLISIVLVIGFALTAVFSYRANYQASLDNIERVSSLTTEGIYYRLTTMFAKPVNISITMAHDSLLIEHLLSEGEHLEDENYAETIRTYLKAYQDKYDFDSVFLVSVATGRYYNFSGLDRVLTRDDPENQWYYDLMDSSPEYSLNVDNDEVDGADNEITVFVNCKITDTDGDVIGVVGVGIRIDYLKELLGDYEQKYNVQASLISGGGKIEISTDYTGYEQKDWFSVYDREELRRQILQWTDNTSNLEIWTDTGSGSAESSFVVARYIPELSWCLVVEQNTGRLIHDMKIQLYLTCVILITVILIVLLVTTAVIRKFNRQITALVEERQTNFKRATEEMYDNIYELNITKNCYVGKRTEEYFESLGAKGLPYDQGLRVIARKQIKDEFREGYVSTFTPENVIKEYNNNNNHLRYDFMITEDGINYNWMRIDAYILFSEEDQSIHMFTYRKNIDSEKQKELQAATDGMTGFFTRNATERFINKILSENPGTSYAFFIFDIDNFKQANDQFGHAFGDSCIREFTDIIRKHFREKDILGRIGGDEFAAFIPIPDADWVRVKAEELSSALQINYTDQCGSWNMSASIGVSVSPGDGTDFDSLYKKADAALYKTKQTGKNDYNIYSV</sequence>
<dbReference type="GO" id="GO:0052621">
    <property type="term" value="F:diguanylate cyclase activity"/>
    <property type="evidence" value="ECO:0007669"/>
    <property type="project" value="TreeGrafter"/>
</dbReference>
<dbReference type="GO" id="GO:0005886">
    <property type="term" value="C:plasma membrane"/>
    <property type="evidence" value="ECO:0007669"/>
    <property type="project" value="TreeGrafter"/>
</dbReference>
<evidence type="ECO:0000256" key="1">
    <source>
        <dbReference type="SAM" id="Phobius"/>
    </source>
</evidence>
<accession>A0AB73T9Q7</accession>
<keyword evidence="1" id="KW-0812">Transmembrane</keyword>
<keyword evidence="1" id="KW-1133">Transmembrane helix</keyword>
<dbReference type="Pfam" id="PF00990">
    <property type="entry name" value="GGDEF"/>
    <property type="match status" value="1"/>
</dbReference>
<dbReference type="SMART" id="SM00267">
    <property type="entry name" value="GGDEF"/>
    <property type="match status" value="1"/>
</dbReference>
<dbReference type="SUPFAM" id="SSF55073">
    <property type="entry name" value="Nucleotide cyclase"/>
    <property type="match status" value="1"/>
</dbReference>
<dbReference type="InterPro" id="IPR029787">
    <property type="entry name" value="Nucleotide_cyclase"/>
</dbReference>
<feature type="transmembrane region" description="Helical" evidence="1">
    <location>
        <begin position="301"/>
        <end position="323"/>
    </location>
</feature>
<evidence type="ECO:0000313" key="4">
    <source>
        <dbReference type="Proteomes" id="UP000245412"/>
    </source>
</evidence>
<dbReference type="Gene3D" id="3.30.450.20">
    <property type="entry name" value="PAS domain"/>
    <property type="match status" value="1"/>
</dbReference>
<dbReference type="CDD" id="cd01949">
    <property type="entry name" value="GGDEF"/>
    <property type="match status" value="1"/>
</dbReference>
<dbReference type="GO" id="GO:1902201">
    <property type="term" value="P:negative regulation of bacterial-type flagellum-dependent cell motility"/>
    <property type="evidence" value="ECO:0007669"/>
    <property type="project" value="TreeGrafter"/>
</dbReference>
<dbReference type="NCBIfam" id="TIGR00254">
    <property type="entry name" value="GGDEF"/>
    <property type="match status" value="1"/>
</dbReference>
<dbReference type="InterPro" id="IPR000160">
    <property type="entry name" value="GGDEF_dom"/>
</dbReference>
<dbReference type="EMBL" id="QGGY01000001">
    <property type="protein sequence ID" value="PWJ78936.1"/>
    <property type="molecule type" value="Genomic_DNA"/>
</dbReference>
<dbReference type="PANTHER" id="PTHR45138:SF9">
    <property type="entry name" value="DIGUANYLATE CYCLASE DGCM-RELATED"/>
    <property type="match status" value="1"/>
</dbReference>
<gene>
    <name evidence="3" type="ORF">C7383_101312</name>
</gene>
<evidence type="ECO:0000259" key="2">
    <source>
        <dbReference type="PROSITE" id="PS50887"/>
    </source>
</evidence>
<dbReference type="InterPro" id="IPR043128">
    <property type="entry name" value="Rev_trsase/Diguanyl_cyclase"/>
</dbReference>
<protein>
    <submittedName>
        <fullName evidence="3">Diguanylate cyclase (GGDEF)-like protein</fullName>
    </submittedName>
</protein>
<dbReference type="RefSeq" id="WP_109624372.1">
    <property type="nucleotide sequence ID" value="NZ_JANKBI010000001.1"/>
</dbReference>
<proteinExistence type="predicted"/>